<dbReference type="PANTHER" id="PTHR24148">
    <property type="entry name" value="ANKYRIN REPEAT DOMAIN-CONTAINING PROTEIN 39 HOMOLOG-RELATED"/>
    <property type="match status" value="1"/>
</dbReference>
<dbReference type="OrthoDB" id="2157530at2759"/>
<keyword evidence="3" id="KW-1185">Reference proteome</keyword>
<feature type="domain" description="Heterokaryon incompatibility" evidence="1">
    <location>
        <begin position="87"/>
        <end position="229"/>
    </location>
</feature>
<dbReference type="Pfam" id="PF06985">
    <property type="entry name" value="HET"/>
    <property type="match status" value="1"/>
</dbReference>
<organism evidence="2 3">
    <name type="scientific">Dothidotthia symphoricarpi CBS 119687</name>
    <dbReference type="NCBI Taxonomy" id="1392245"/>
    <lineage>
        <taxon>Eukaryota</taxon>
        <taxon>Fungi</taxon>
        <taxon>Dikarya</taxon>
        <taxon>Ascomycota</taxon>
        <taxon>Pezizomycotina</taxon>
        <taxon>Dothideomycetes</taxon>
        <taxon>Pleosporomycetidae</taxon>
        <taxon>Pleosporales</taxon>
        <taxon>Dothidotthiaceae</taxon>
        <taxon>Dothidotthia</taxon>
    </lineage>
</organism>
<name>A0A6A6A8F8_9PLEO</name>
<evidence type="ECO:0000259" key="1">
    <source>
        <dbReference type="Pfam" id="PF06985"/>
    </source>
</evidence>
<dbReference type="InterPro" id="IPR010730">
    <property type="entry name" value="HET"/>
</dbReference>
<dbReference type="EMBL" id="ML977511">
    <property type="protein sequence ID" value="KAF2127107.1"/>
    <property type="molecule type" value="Genomic_DNA"/>
</dbReference>
<evidence type="ECO:0000313" key="2">
    <source>
        <dbReference type="EMBL" id="KAF2127107.1"/>
    </source>
</evidence>
<dbReference type="AlphaFoldDB" id="A0A6A6A8F8"/>
<gene>
    <name evidence="2" type="ORF">P153DRAFT_296025</name>
</gene>
<dbReference type="GeneID" id="54404495"/>
<reference evidence="2" key="1">
    <citation type="journal article" date="2020" name="Stud. Mycol.">
        <title>101 Dothideomycetes genomes: a test case for predicting lifestyles and emergence of pathogens.</title>
        <authorList>
            <person name="Haridas S."/>
            <person name="Albert R."/>
            <person name="Binder M."/>
            <person name="Bloem J."/>
            <person name="Labutti K."/>
            <person name="Salamov A."/>
            <person name="Andreopoulos B."/>
            <person name="Baker S."/>
            <person name="Barry K."/>
            <person name="Bills G."/>
            <person name="Bluhm B."/>
            <person name="Cannon C."/>
            <person name="Castanera R."/>
            <person name="Culley D."/>
            <person name="Daum C."/>
            <person name="Ezra D."/>
            <person name="Gonzalez J."/>
            <person name="Henrissat B."/>
            <person name="Kuo A."/>
            <person name="Liang C."/>
            <person name="Lipzen A."/>
            <person name="Lutzoni F."/>
            <person name="Magnuson J."/>
            <person name="Mondo S."/>
            <person name="Nolan M."/>
            <person name="Ohm R."/>
            <person name="Pangilinan J."/>
            <person name="Park H.-J."/>
            <person name="Ramirez L."/>
            <person name="Alfaro M."/>
            <person name="Sun H."/>
            <person name="Tritt A."/>
            <person name="Yoshinaga Y."/>
            <person name="Zwiers L.-H."/>
            <person name="Turgeon B."/>
            <person name="Goodwin S."/>
            <person name="Spatafora J."/>
            <person name="Crous P."/>
            <person name="Grigoriev I."/>
        </authorList>
    </citation>
    <scope>NUCLEOTIDE SEQUENCE</scope>
    <source>
        <strain evidence="2">CBS 119687</strain>
    </source>
</reference>
<sequence>MPCQHPDIRKFDGLRCCLACGETEFEIARSTTTAQWQISDSTNQYQYSRLNYKLGQQIRLVDVLPGKRSDPVRCEMLHVNLDDDPDYEAVSYTWATEEGDDSKSKIIYFPNDESIQVTKNCEAVFRQLRGRRLARRFWVDAVCIDQNNVNERNHQVGLMDKIFAQASNVAICIQEENSAFDYTRLFVELQEVNYGVGRGFNSWLQPILRPILIHLFDLRYFQRVWVIQEVALAKTAYLRVNDTGVLLSPSVMSRLHHMCDEWRCKIPSVLRWNPGQRPETDIVTCLRLGLHCQSSDPRDKIYAVLSLMDSRSRSLIPVDYSLDIRTVYTHVLIAVAATRRNLNFLNHMDFSNGVNKVTIEAILNNEIPQTGFHWCLDFERTRGPWLSTIDVHTIAQLRPLPSLLDADCLTVNEKKVSAVTFEMPSNSACSSSALRFHVRAHYVDTIQSVKFSKHVTSKKGKGYFHIGKESYTILERLAHSWILEVFKSTPHVGKIKSAAMGKSLPYLKQEHAPGIDLPDLQSFVRGVKATQQYGCSEASTYTLFLTQYSVGCARHGFEENDEIFVVDGSKTPFILRKTGPSQYKIISECFVWALLELDYWNPGTKKGRWGQYAEKPQRVQTQMIEIVGPMLRSC</sequence>
<dbReference type="RefSeq" id="XP_033521496.1">
    <property type="nucleotide sequence ID" value="XM_033664063.1"/>
</dbReference>
<dbReference type="InterPro" id="IPR052895">
    <property type="entry name" value="HetReg/Transcr_Mod"/>
</dbReference>
<protein>
    <recommendedName>
        <fullName evidence="1">Heterokaryon incompatibility domain-containing protein</fullName>
    </recommendedName>
</protein>
<evidence type="ECO:0000313" key="3">
    <source>
        <dbReference type="Proteomes" id="UP000799771"/>
    </source>
</evidence>
<dbReference type="PANTHER" id="PTHR24148:SF73">
    <property type="entry name" value="HET DOMAIN PROTEIN (AFU_ORTHOLOGUE AFUA_8G01020)"/>
    <property type="match status" value="1"/>
</dbReference>
<dbReference type="Proteomes" id="UP000799771">
    <property type="component" value="Unassembled WGS sequence"/>
</dbReference>
<proteinExistence type="predicted"/>
<accession>A0A6A6A8F8</accession>